<protein>
    <submittedName>
        <fullName evidence="9">Cytochrome C class I</fullName>
    </submittedName>
</protein>
<dbReference type="GO" id="GO:0046872">
    <property type="term" value="F:metal ion binding"/>
    <property type="evidence" value="ECO:0007669"/>
    <property type="project" value="UniProtKB-KW"/>
</dbReference>
<sequence>MMRVIQNALVMIAMLMAGTVVAQPIGDREAGREKSASCVACHGEVGVSSNPEWPNLAGQHPDYIVHALQAYKSGDRQNALMNGQAADLSTEDMRDLAAYYSSQDPEVYTPARTSR</sequence>
<dbReference type="Pfam" id="PF00034">
    <property type="entry name" value="Cytochrom_C"/>
    <property type="match status" value="1"/>
</dbReference>
<dbReference type="KEGG" id="ssal:SPISAL_02565"/>
<evidence type="ECO:0000256" key="5">
    <source>
        <dbReference type="ARBA" id="ARBA00023004"/>
    </source>
</evidence>
<dbReference type="PANTHER" id="PTHR33751:SF9">
    <property type="entry name" value="CYTOCHROME C4"/>
    <property type="match status" value="1"/>
</dbReference>
<evidence type="ECO:0000259" key="8">
    <source>
        <dbReference type="PROSITE" id="PS51007"/>
    </source>
</evidence>
<reference evidence="9 10" key="1">
    <citation type="journal article" date="2013" name="Genome Announc.">
        <title>Draft Genome of Spiribacter salinus M19-40, an Abundant Gammaproteobacterium in Aquatic Hypersaline Environments.</title>
        <authorList>
            <person name="Leon M.J."/>
            <person name="Ghai R."/>
            <person name="Fernandez A.B."/>
            <person name="Sanchez-Porro C."/>
            <person name="Rodriguez-Valera F."/>
            <person name="Ventosa A."/>
        </authorList>
    </citation>
    <scope>NUCLEOTIDE SEQUENCE [LARGE SCALE GENOMIC DNA]</scope>
    <source>
        <strain evidence="9">M19-40</strain>
    </source>
</reference>
<evidence type="ECO:0000256" key="1">
    <source>
        <dbReference type="ARBA" id="ARBA00022448"/>
    </source>
</evidence>
<evidence type="ECO:0000256" key="7">
    <source>
        <dbReference type="SAM" id="SignalP"/>
    </source>
</evidence>
<evidence type="ECO:0000256" key="2">
    <source>
        <dbReference type="ARBA" id="ARBA00022617"/>
    </source>
</evidence>
<dbReference type="RefSeq" id="WP_016352915.1">
    <property type="nucleotide sequence ID" value="NC_021291.1"/>
</dbReference>
<keyword evidence="2 6" id="KW-0349">Heme</keyword>
<keyword evidence="10" id="KW-1185">Reference proteome</keyword>
<dbReference type="InterPro" id="IPR036909">
    <property type="entry name" value="Cyt_c-like_dom_sf"/>
</dbReference>
<feature type="chain" id="PRO_5004372018" evidence="7">
    <location>
        <begin position="23"/>
        <end position="115"/>
    </location>
</feature>
<keyword evidence="3 6" id="KW-0479">Metal-binding</keyword>
<dbReference type="HOGENOM" id="CLU_128253_1_1_6"/>
<dbReference type="SUPFAM" id="SSF46626">
    <property type="entry name" value="Cytochrome c"/>
    <property type="match status" value="1"/>
</dbReference>
<evidence type="ECO:0000313" key="9">
    <source>
        <dbReference type="EMBL" id="AGM40608.1"/>
    </source>
</evidence>
<accession>R4VLW8</accession>
<dbReference type="GO" id="GO:0020037">
    <property type="term" value="F:heme binding"/>
    <property type="evidence" value="ECO:0007669"/>
    <property type="project" value="InterPro"/>
</dbReference>
<dbReference type="eggNOG" id="COG2863">
    <property type="taxonomic scope" value="Bacteria"/>
</dbReference>
<dbReference type="AlphaFoldDB" id="R4VLW8"/>
<keyword evidence="4" id="KW-0249">Electron transport</keyword>
<feature type="domain" description="Cytochrome c" evidence="8">
    <location>
        <begin position="26"/>
        <end position="104"/>
    </location>
</feature>
<keyword evidence="7" id="KW-0732">Signal</keyword>
<gene>
    <name evidence="9" type="ORF">SPISAL_02565</name>
</gene>
<keyword evidence="5 6" id="KW-0408">Iron</keyword>
<dbReference type="PATRIC" id="fig|1260251.3.peg.516"/>
<dbReference type="PANTHER" id="PTHR33751">
    <property type="entry name" value="CBB3-TYPE CYTOCHROME C OXIDASE SUBUNIT FIXP"/>
    <property type="match status" value="1"/>
</dbReference>
<dbReference type="GO" id="GO:0009055">
    <property type="term" value="F:electron transfer activity"/>
    <property type="evidence" value="ECO:0007669"/>
    <property type="project" value="InterPro"/>
</dbReference>
<evidence type="ECO:0000256" key="6">
    <source>
        <dbReference type="PROSITE-ProRule" id="PRU00433"/>
    </source>
</evidence>
<dbReference type="InterPro" id="IPR050597">
    <property type="entry name" value="Cytochrome_c_Oxidase_Subunit"/>
</dbReference>
<dbReference type="EMBL" id="CP005963">
    <property type="protein sequence ID" value="AGM40608.1"/>
    <property type="molecule type" value="Genomic_DNA"/>
</dbReference>
<name>R4VLW8_9GAMM</name>
<evidence type="ECO:0000313" key="10">
    <source>
        <dbReference type="Proteomes" id="UP000017881"/>
    </source>
</evidence>
<evidence type="ECO:0000256" key="3">
    <source>
        <dbReference type="ARBA" id="ARBA00022723"/>
    </source>
</evidence>
<dbReference type="Gene3D" id="1.10.760.10">
    <property type="entry name" value="Cytochrome c-like domain"/>
    <property type="match status" value="1"/>
</dbReference>
<proteinExistence type="predicted"/>
<dbReference type="InterPro" id="IPR009056">
    <property type="entry name" value="Cyt_c-like_dom"/>
</dbReference>
<feature type="signal peptide" evidence="7">
    <location>
        <begin position="1"/>
        <end position="22"/>
    </location>
</feature>
<dbReference type="Proteomes" id="UP000017881">
    <property type="component" value="Chromosome"/>
</dbReference>
<dbReference type="PROSITE" id="PS51007">
    <property type="entry name" value="CYTC"/>
    <property type="match status" value="1"/>
</dbReference>
<evidence type="ECO:0000256" key="4">
    <source>
        <dbReference type="ARBA" id="ARBA00022982"/>
    </source>
</evidence>
<organism evidence="9 10">
    <name type="scientific">Spiribacter salinus M19-40</name>
    <dbReference type="NCBI Taxonomy" id="1260251"/>
    <lineage>
        <taxon>Bacteria</taxon>
        <taxon>Pseudomonadati</taxon>
        <taxon>Pseudomonadota</taxon>
        <taxon>Gammaproteobacteria</taxon>
        <taxon>Chromatiales</taxon>
        <taxon>Ectothiorhodospiraceae</taxon>
        <taxon>Spiribacter</taxon>
    </lineage>
</organism>
<keyword evidence="1" id="KW-0813">Transport</keyword>